<gene>
    <name evidence="1" type="ORF">SLNWT_5750</name>
</gene>
<proteinExistence type="predicted"/>
<name>A0A0B5F5F2_STRA4</name>
<dbReference type="EMBL" id="CP010519">
    <property type="protein sequence ID" value="AJE86126.1"/>
    <property type="molecule type" value="Genomic_DNA"/>
</dbReference>
<organism evidence="1 2">
    <name type="scientific">Streptomyces albus (strain ATCC 21838 / DSM 41398 / FERM P-419 / JCM 4703 / NBRC 107858)</name>
    <dbReference type="NCBI Taxonomy" id="1081613"/>
    <lineage>
        <taxon>Bacteria</taxon>
        <taxon>Bacillati</taxon>
        <taxon>Actinomycetota</taxon>
        <taxon>Actinomycetes</taxon>
        <taxon>Kitasatosporales</taxon>
        <taxon>Streptomycetaceae</taxon>
        <taxon>Streptomyces</taxon>
    </lineage>
</organism>
<evidence type="ECO:0000313" key="2">
    <source>
        <dbReference type="Proteomes" id="UP000031523"/>
    </source>
</evidence>
<accession>A0A0B5F5F2</accession>
<evidence type="ECO:0000313" key="1">
    <source>
        <dbReference type="EMBL" id="AJE86126.1"/>
    </source>
</evidence>
<dbReference type="KEGG" id="sals:SLNWT_5750"/>
<dbReference type="Proteomes" id="UP000031523">
    <property type="component" value="Chromosome"/>
</dbReference>
<reference evidence="1 2" key="1">
    <citation type="submission" date="2015-01" db="EMBL/GenBank/DDBJ databases">
        <title>Enhanced salinomycin production by adjusting the supply of polyketide extender units in Streptomyce albus DSM 41398.</title>
        <authorList>
            <person name="Lu C."/>
        </authorList>
    </citation>
    <scope>NUCLEOTIDE SEQUENCE [LARGE SCALE GENOMIC DNA]</scope>
    <source>
        <strain evidence="2">ATCC 21838 / DSM 41398 / FERM P-419 / JCM 4703 / NBRC 107858</strain>
    </source>
</reference>
<protein>
    <submittedName>
        <fullName evidence="1">Uncharacterized protein</fullName>
    </submittedName>
</protein>
<dbReference type="AlphaFoldDB" id="A0A0B5F5F2"/>
<sequence>MRRCRPWARAHPESSVETGHCWTARTLPTGMDPRVEPQARCSVHHTA</sequence>
<keyword evidence="2" id="KW-1185">Reference proteome</keyword>